<reference evidence="4" key="1">
    <citation type="submission" date="2020-08" db="EMBL/GenBank/DDBJ databases">
        <title>Whole genome shotgun sequence of Actinocatenispora sera NBRC 101916.</title>
        <authorList>
            <person name="Komaki H."/>
            <person name="Tamura T."/>
        </authorList>
    </citation>
    <scope>NUCLEOTIDE SEQUENCE</scope>
    <source>
        <strain evidence="4">NBRC 101916</strain>
    </source>
</reference>
<keyword evidence="5" id="KW-1185">Reference proteome</keyword>
<accession>A0A810KU28</accession>
<dbReference type="InterPro" id="IPR000182">
    <property type="entry name" value="GNAT_dom"/>
</dbReference>
<dbReference type="CDD" id="cd04301">
    <property type="entry name" value="NAT_SF"/>
    <property type="match status" value="1"/>
</dbReference>
<organism evidence="4 5">
    <name type="scientific">Actinocatenispora sera</name>
    <dbReference type="NCBI Taxonomy" id="390989"/>
    <lineage>
        <taxon>Bacteria</taxon>
        <taxon>Bacillati</taxon>
        <taxon>Actinomycetota</taxon>
        <taxon>Actinomycetes</taxon>
        <taxon>Micromonosporales</taxon>
        <taxon>Micromonosporaceae</taxon>
        <taxon>Actinocatenispora</taxon>
    </lineage>
</organism>
<evidence type="ECO:0000256" key="1">
    <source>
        <dbReference type="ARBA" id="ARBA00022679"/>
    </source>
</evidence>
<feature type="domain" description="N-acetyltransferase" evidence="3">
    <location>
        <begin position="114"/>
        <end position="257"/>
    </location>
</feature>
<dbReference type="OrthoDB" id="3375572at2"/>
<name>A0A810KU28_9ACTN</name>
<evidence type="ECO:0000259" key="3">
    <source>
        <dbReference type="PROSITE" id="PS51186"/>
    </source>
</evidence>
<sequence length="257" mass="27431">MSATEYARAVAFGHAFARRQAVRTVDVPGGFAVLDDEFDQVHDLNRLIGTGPVTAGELIAAADTVFGTAGLAYRQLTMDGPTGTELVAGLTDAGYRADRELLMAYHGGELPEGVPVSVVEPATLLDPAERAWRAEAPGLADGTYRQLARQRLRRPAELTRRLAVLGADGTPRAWCELYLSPDDRVAQIEDLLTLPAYRGHGYGSALVAAGVAQARTAGCDLTFLRVEADDGPVGLYRRLGFEPLGEARQFHRAAGGT</sequence>
<evidence type="ECO:0000313" key="5">
    <source>
        <dbReference type="Proteomes" id="UP000680750"/>
    </source>
</evidence>
<keyword evidence="1" id="KW-0808">Transferase</keyword>
<keyword evidence="2" id="KW-0012">Acyltransferase</keyword>
<evidence type="ECO:0000313" key="4">
    <source>
        <dbReference type="EMBL" id="BCJ25962.1"/>
    </source>
</evidence>
<dbReference type="Gene3D" id="3.40.630.30">
    <property type="match status" value="1"/>
</dbReference>
<dbReference type="GO" id="GO:0016747">
    <property type="term" value="F:acyltransferase activity, transferring groups other than amino-acyl groups"/>
    <property type="evidence" value="ECO:0007669"/>
    <property type="project" value="InterPro"/>
</dbReference>
<dbReference type="InterPro" id="IPR016181">
    <property type="entry name" value="Acyl_CoA_acyltransferase"/>
</dbReference>
<dbReference type="PANTHER" id="PTHR43420">
    <property type="entry name" value="ACETYLTRANSFERASE"/>
    <property type="match status" value="1"/>
</dbReference>
<dbReference type="KEGG" id="aser:Asera_00700"/>
<dbReference type="EMBL" id="AP023354">
    <property type="protein sequence ID" value="BCJ25962.1"/>
    <property type="molecule type" value="Genomic_DNA"/>
</dbReference>
<dbReference type="InterPro" id="IPR050680">
    <property type="entry name" value="YpeA/RimI_acetyltransf"/>
</dbReference>
<protein>
    <recommendedName>
        <fullName evidence="3">N-acetyltransferase domain-containing protein</fullName>
    </recommendedName>
</protein>
<dbReference type="RefSeq" id="WP_030444978.1">
    <property type="nucleotide sequence ID" value="NZ_AP023354.1"/>
</dbReference>
<gene>
    <name evidence="4" type="ORF">Asera_00700</name>
</gene>
<dbReference type="AlphaFoldDB" id="A0A810KU28"/>
<dbReference type="Pfam" id="PF00583">
    <property type="entry name" value="Acetyltransf_1"/>
    <property type="match status" value="1"/>
</dbReference>
<dbReference type="PROSITE" id="PS51186">
    <property type="entry name" value="GNAT"/>
    <property type="match status" value="1"/>
</dbReference>
<evidence type="ECO:0000256" key="2">
    <source>
        <dbReference type="ARBA" id="ARBA00023315"/>
    </source>
</evidence>
<dbReference type="SUPFAM" id="SSF55729">
    <property type="entry name" value="Acyl-CoA N-acyltransferases (Nat)"/>
    <property type="match status" value="1"/>
</dbReference>
<proteinExistence type="predicted"/>
<dbReference type="Proteomes" id="UP000680750">
    <property type="component" value="Chromosome"/>
</dbReference>